<dbReference type="HAMAP" id="MF_00120">
    <property type="entry name" value="GatA"/>
    <property type="match status" value="1"/>
</dbReference>
<evidence type="ECO:0000256" key="6">
    <source>
        <dbReference type="ARBA" id="ARBA00022741"/>
    </source>
</evidence>
<evidence type="ECO:0000259" key="11">
    <source>
        <dbReference type="Pfam" id="PF01425"/>
    </source>
</evidence>
<evidence type="ECO:0000256" key="1">
    <source>
        <dbReference type="ARBA" id="ARBA00008069"/>
    </source>
</evidence>
<comment type="similarity">
    <text evidence="1 10">Belongs to the amidase family. GatA subfamily.</text>
</comment>
<feature type="domain" description="Amidase" evidence="11">
    <location>
        <begin position="26"/>
        <end position="467"/>
    </location>
</feature>
<dbReference type="InterPro" id="IPR023631">
    <property type="entry name" value="Amidase_dom"/>
</dbReference>
<gene>
    <name evidence="10 12" type="primary">gatA</name>
    <name evidence="12" type="ORF">R0137_07080</name>
</gene>
<sequence length="490" mass="51878">MSIELDSRSLTELASALVSGETSSVELTEAALGRINALDGELNCFITVDSAAAMREAKAADERLSNGSPGPLTGIPIAHKDIFCTSGLRTSCGSRMLDGFTPPYDATVVERLRSAGAVLIGKTNMDEFAMGSSNENSFYGPCANPWDLSRVPGGSSGGSAAAVAAGLISAATGTDTGGSIRQPAAFCGITGLKPSYGLVSRLGMIAYASSLDQGGPMARSAEDCAVLLNAMAGHDARDSTSAQRTPENYCDGLNSTVEGLRIGVPKEYFGEGLDGSVAKVIEAALKEYEAMGATLHEISLPRTALSIPAYYVIAPAEASTNLSRYDGVRYGHRCDEPRDLEDLYTRSREEGFGDEVQRRILVGTYALSSGYYDAYYKKAQQVRRLIAGDFSSAFESVDIIAGPTTPGVAFELGSKTSDPTAMYLEDIYTLSVNLAGLPAMSLPAGFSNGLPVGLQLIGRHFEEARLLAAAHQFQQRSDWHRQTPNLELQP</sequence>
<keyword evidence="8 10" id="KW-0648">Protein biosynthesis</keyword>
<dbReference type="InterPro" id="IPR036928">
    <property type="entry name" value="AS_sf"/>
</dbReference>
<evidence type="ECO:0000256" key="10">
    <source>
        <dbReference type="HAMAP-Rule" id="MF_00120"/>
    </source>
</evidence>
<dbReference type="Pfam" id="PF01425">
    <property type="entry name" value="Amidase"/>
    <property type="match status" value="1"/>
</dbReference>
<comment type="function">
    <text evidence="10">Allows the formation of correctly charged Gln-tRNA(Gln) through the transamidation of misacylated Glu-tRNA(Gln) in organisms which lack glutaminyl-tRNA synthetase. The reaction takes place in the presence of glutamine and ATP through an activated gamma-phospho-Glu-tRNA(Gln).</text>
</comment>
<keyword evidence="5 10" id="KW-0436">Ligase</keyword>
<keyword evidence="6 10" id="KW-0547">Nucleotide-binding</keyword>
<evidence type="ECO:0000256" key="3">
    <source>
        <dbReference type="ARBA" id="ARBA00012739"/>
    </source>
</evidence>
<feature type="active site" description="Charge relay system" evidence="10">
    <location>
        <position position="155"/>
    </location>
</feature>
<evidence type="ECO:0000256" key="7">
    <source>
        <dbReference type="ARBA" id="ARBA00022840"/>
    </source>
</evidence>
<evidence type="ECO:0000256" key="5">
    <source>
        <dbReference type="ARBA" id="ARBA00022598"/>
    </source>
</evidence>
<comment type="subunit">
    <text evidence="2 10">Heterotrimer of A, B and C subunits.</text>
</comment>
<name>A0ABZ0IHN4_9GAMM</name>
<reference evidence="12 13" key="1">
    <citation type="submission" date="2023-10" db="EMBL/GenBank/DDBJ databases">
        <title>Two novel species belonging to the OM43/NOR5 clade.</title>
        <authorList>
            <person name="Park M."/>
        </authorList>
    </citation>
    <scope>NUCLEOTIDE SEQUENCE [LARGE SCALE GENOMIC DNA]</scope>
    <source>
        <strain evidence="12 13">IMCC45268</strain>
    </source>
</reference>
<protein>
    <recommendedName>
        <fullName evidence="4 10">Glutamyl-tRNA(Gln) amidotransferase subunit A</fullName>
        <shortName evidence="10">Glu-ADT subunit A</shortName>
        <ecNumber evidence="3 10">6.3.5.7</ecNumber>
    </recommendedName>
</protein>
<dbReference type="EC" id="6.3.5.7" evidence="3 10"/>
<dbReference type="InterPro" id="IPR000120">
    <property type="entry name" value="Amidase"/>
</dbReference>
<dbReference type="PROSITE" id="PS00571">
    <property type="entry name" value="AMIDASES"/>
    <property type="match status" value="1"/>
</dbReference>
<accession>A0ABZ0IHN4</accession>
<dbReference type="Proteomes" id="UP001626549">
    <property type="component" value="Chromosome"/>
</dbReference>
<feature type="active site" description="Acyl-ester intermediate" evidence="10">
    <location>
        <position position="179"/>
    </location>
</feature>
<dbReference type="InterPro" id="IPR020556">
    <property type="entry name" value="Amidase_CS"/>
</dbReference>
<dbReference type="NCBIfam" id="TIGR00132">
    <property type="entry name" value="gatA"/>
    <property type="match status" value="1"/>
</dbReference>
<keyword evidence="13" id="KW-1185">Reference proteome</keyword>
<proteinExistence type="inferred from homology"/>
<feature type="active site" description="Charge relay system" evidence="10">
    <location>
        <position position="80"/>
    </location>
</feature>
<organism evidence="12 13">
    <name type="scientific">Congregibacter brevis</name>
    <dbReference type="NCBI Taxonomy" id="3081201"/>
    <lineage>
        <taxon>Bacteria</taxon>
        <taxon>Pseudomonadati</taxon>
        <taxon>Pseudomonadota</taxon>
        <taxon>Gammaproteobacteria</taxon>
        <taxon>Cellvibrionales</taxon>
        <taxon>Halieaceae</taxon>
        <taxon>Congregibacter</taxon>
    </lineage>
</organism>
<dbReference type="SUPFAM" id="SSF75304">
    <property type="entry name" value="Amidase signature (AS) enzymes"/>
    <property type="match status" value="1"/>
</dbReference>
<keyword evidence="7 10" id="KW-0067">ATP-binding</keyword>
<evidence type="ECO:0000256" key="8">
    <source>
        <dbReference type="ARBA" id="ARBA00022917"/>
    </source>
</evidence>
<evidence type="ECO:0000313" key="12">
    <source>
        <dbReference type="EMBL" id="WOJ98324.1"/>
    </source>
</evidence>
<dbReference type="Gene3D" id="3.90.1300.10">
    <property type="entry name" value="Amidase signature (AS) domain"/>
    <property type="match status" value="1"/>
</dbReference>
<dbReference type="PANTHER" id="PTHR11895:SF151">
    <property type="entry name" value="GLUTAMYL-TRNA(GLN) AMIDOTRANSFERASE SUBUNIT A"/>
    <property type="match status" value="1"/>
</dbReference>
<dbReference type="InterPro" id="IPR004412">
    <property type="entry name" value="GatA"/>
</dbReference>
<dbReference type="RefSeq" id="WP_407329652.1">
    <property type="nucleotide sequence ID" value="NZ_CP136865.1"/>
</dbReference>
<comment type="catalytic activity">
    <reaction evidence="9 10">
        <text>L-glutamyl-tRNA(Gln) + L-glutamine + ATP + H2O = L-glutaminyl-tRNA(Gln) + L-glutamate + ADP + phosphate + H(+)</text>
        <dbReference type="Rhea" id="RHEA:17521"/>
        <dbReference type="Rhea" id="RHEA-COMP:9681"/>
        <dbReference type="Rhea" id="RHEA-COMP:9684"/>
        <dbReference type="ChEBI" id="CHEBI:15377"/>
        <dbReference type="ChEBI" id="CHEBI:15378"/>
        <dbReference type="ChEBI" id="CHEBI:29985"/>
        <dbReference type="ChEBI" id="CHEBI:30616"/>
        <dbReference type="ChEBI" id="CHEBI:43474"/>
        <dbReference type="ChEBI" id="CHEBI:58359"/>
        <dbReference type="ChEBI" id="CHEBI:78520"/>
        <dbReference type="ChEBI" id="CHEBI:78521"/>
        <dbReference type="ChEBI" id="CHEBI:456216"/>
        <dbReference type="EC" id="6.3.5.7"/>
    </reaction>
</comment>
<dbReference type="EMBL" id="CP136865">
    <property type="protein sequence ID" value="WOJ98324.1"/>
    <property type="molecule type" value="Genomic_DNA"/>
</dbReference>
<dbReference type="PANTHER" id="PTHR11895">
    <property type="entry name" value="TRANSAMIDASE"/>
    <property type="match status" value="1"/>
</dbReference>
<evidence type="ECO:0000256" key="4">
    <source>
        <dbReference type="ARBA" id="ARBA00014428"/>
    </source>
</evidence>
<evidence type="ECO:0000256" key="2">
    <source>
        <dbReference type="ARBA" id="ARBA00011123"/>
    </source>
</evidence>
<evidence type="ECO:0000313" key="13">
    <source>
        <dbReference type="Proteomes" id="UP001626549"/>
    </source>
</evidence>
<evidence type="ECO:0000256" key="9">
    <source>
        <dbReference type="ARBA" id="ARBA00047407"/>
    </source>
</evidence>